<keyword evidence="4" id="KW-0862">Zinc</keyword>
<accession>A0A1M7N2N0</accession>
<evidence type="ECO:0000259" key="5">
    <source>
        <dbReference type="SMART" id="SM00849"/>
    </source>
</evidence>
<dbReference type="Gene3D" id="3.60.15.10">
    <property type="entry name" value="Ribonuclease Z/Hydroxyacylglutathione hydrolase-like"/>
    <property type="match status" value="1"/>
</dbReference>
<dbReference type="RefSeq" id="WP_072783512.1">
    <property type="nucleotide sequence ID" value="NZ_FRCX01000003.1"/>
</dbReference>
<sequence length="224" mass="23828">MASVVGNWGGGNVWRVTSGEFSSNAYFCEAQVEGGGILIDAGLDGETIDAELSEHGLRPHAVYCTHGHFDHTGSASHFQKKYGSAVFVPKADLKLMKASNFLLMAMKLKHKVMLPEATLVEPGHVADIAGTPLRYLPAPGHTPGSCIIEFGNAWFTGDTLYARGVGLSHLPGEDHAVLKQTILGYWQDLTPERTIYPGHGNAADGESVRTGNAALLNFLGLAAS</sequence>
<name>A0A1M7N2N0_9BURK</name>
<comment type="cofactor">
    <cofactor evidence="1">
        <name>Zn(2+)</name>
        <dbReference type="ChEBI" id="CHEBI:29105"/>
    </cofactor>
</comment>
<dbReference type="STRING" id="551987.SAMN05192549_103441"/>
<organism evidence="6 7">
    <name type="scientific">Duganella sacchari</name>
    <dbReference type="NCBI Taxonomy" id="551987"/>
    <lineage>
        <taxon>Bacteria</taxon>
        <taxon>Pseudomonadati</taxon>
        <taxon>Pseudomonadota</taxon>
        <taxon>Betaproteobacteria</taxon>
        <taxon>Burkholderiales</taxon>
        <taxon>Oxalobacteraceae</taxon>
        <taxon>Telluria group</taxon>
        <taxon>Duganella</taxon>
    </lineage>
</organism>
<protein>
    <submittedName>
        <fullName evidence="6">Glyoxylase, beta-lactamase superfamily II</fullName>
    </submittedName>
</protein>
<dbReference type="SUPFAM" id="SSF56281">
    <property type="entry name" value="Metallo-hydrolase/oxidoreductase"/>
    <property type="match status" value="1"/>
</dbReference>
<dbReference type="PANTHER" id="PTHR46233">
    <property type="entry name" value="HYDROXYACYLGLUTATHIONE HYDROLASE GLOC"/>
    <property type="match status" value="1"/>
</dbReference>
<dbReference type="Pfam" id="PF00753">
    <property type="entry name" value="Lactamase_B"/>
    <property type="match status" value="1"/>
</dbReference>
<dbReference type="OrthoDB" id="5443440at2"/>
<dbReference type="GO" id="GO:0016787">
    <property type="term" value="F:hydrolase activity"/>
    <property type="evidence" value="ECO:0007669"/>
    <property type="project" value="UniProtKB-KW"/>
</dbReference>
<gene>
    <name evidence="6" type="ORF">SAMN05192549_103441</name>
</gene>
<dbReference type="GO" id="GO:0046872">
    <property type="term" value="F:metal ion binding"/>
    <property type="evidence" value="ECO:0007669"/>
    <property type="project" value="UniProtKB-KW"/>
</dbReference>
<keyword evidence="2" id="KW-0479">Metal-binding</keyword>
<dbReference type="Proteomes" id="UP000184339">
    <property type="component" value="Unassembled WGS sequence"/>
</dbReference>
<evidence type="ECO:0000256" key="3">
    <source>
        <dbReference type="ARBA" id="ARBA00022801"/>
    </source>
</evidence>
<reference evidence="7" key="1">
    <citation type="submission" date="2016-11" db="EMBL/GenBank/DDBJ databases">
        <authorList>
            <person name="Varghese N."/>
            <person name="Submissions S."/>
        </authorList>
    </citation>
    <scope>NUCLEOTIDE SEQUENCE [LARGE SCALE GENOMIC DNA]</scope>
    <source>
        <strain evidence="7">Sac-22</strain>
    </source>
</reference>
<keyword evidence="7" id="KW-1185">Reference proteome</keyword>
<dbReference type="CDD" id="cd06262">
    <property type="entry name" value="metallo-hydrolase-like_MBL-fold"/>
    <property type="match status" value="1"/>
</dbReference>
<feature type="domain" description="Metallo-beta-lactamase" evidence="5">
    <location>
        <begin position="22"/>
        <end position="199"/>
    </location>
</feature>
<dbReference type="SMART" id="SM00849">
    <property type="entry name" value="Lactamase_B"/>
    <property type="match status" value="1"/>
</dbReference>
<evidence type="ECO:0000313" key="6">
    <source>
        <dbReference type="EMBL" id="SHM97712.1"/>
    </source>
</evidence>
<dbReference type="EMBL" id="FRCX01000003">
    <property type="protein sequence ID" value="SHM97712.1"/>
    <property type="molecule type" value="Genomic_DNA"/>
</dbReference>
<evidence type="ECO:0000256" key="2">
    <source>
        <dbReference type="ARBA" id="ARBA00022723"/>
    </source>
</evidence>
<dbReference type="AlphaFoldDB" id="A0A1M7N2N0"/>
<dbReference type="InterPro" id="IPR051453">
    <property type="entry name" value="MBL_Glyoxalase_II"/>
</dbReference>
<dbReference type="InterPro" id="IPR001279">
    <property type="entry name" value="Metallo-B-lactamas"/>
</dbReference>
<dbReference type="PANTHER" id="PTHR46233:SF3">
    <property type="entry name" value="HYDROXYACYLGLUTATHIONE HYDROLASE GLOC"/>
    <property type="match status" value="1"/>
</dbReference>
<evidence type="ECO:0000313" key="7">
    <source>
        <dbReference type="Proteomes" id="UP000184339"/>
    </source>
</evidence>
<evidence type="ECO:0000256" key="1">
    <source>
        <dbReference type="ARBA" id="ARBA00001947"/>
    </source>
</evidence>
<proteinExistence type="predicted"/>
<evidence type="ECO:0000256" key="4">
    <source>
        <dbReference type="ARBA" id="ARBA00022833"/>
    </source>
</evidence>
<keyword evidence="3" id="KW-0378">Hydrolase</keyword>
<dbReference type="InterPro" id="IPR036866">
    <property type="entry name" value="RibonucZ/Hydroxyglut_hydro"/>
</dbReference>